<dbReference type="NCBIfam" id="TIGR00498">
    <property type="entry name" value="lexA"/>
    <property type="match status" value="1"/>
</dbReference>
<dbReference type="CDD" id="cd06529">
    <property type="entry name" value="S24_LexA-like"/>
    <property type="match status" value="1"/>
</dbReference>
<evidence type="ECO:0000256" key="1">
    <source>
        <dbReference type="ARBA" id="ARBA00007484"/>
    </source>
</evidence>
<dbReference type="NCBIfam" id="NF007621">
    <property type="entry name" value="PRK10276.1"/>
    <property type="match status" value="1"/>
</dbReference>
<dbReference type="Pfam" id="PF00717">
    <property type="entry name" value="Peptidase_S24"/>
    <property type="match status" value="1"/>
</dbReference>
<dbReference type="InterPro" id="IPR036388">
    <property type="entry name" value="WH-like_DNA-bd_sf"/>
</dbReference>
<evidence type="ECO:0000256" key="2">
    <source>
        <dbReference type="ARBA" id="ARBA00022491"/>
    </source>
</evidence>
<keyword evidence="11" id="KW-0742">SOS response</keyword>
<dbReference type="GO" id="GO:0006260">
    <property type="term" value="P:DNA replication"/>
    <property type="evidence" value="ECO:0007669"/>
    <property type="project" value="UniProtKB-KW"/>
</dbReference>
<reference evidence="14 15" key="1">
    <citation type="journal article" date="2016" name="Nat. Commun.">
        <title>Thousands of microbial genomes shed light on interconnected biogeochemical processes in an aquifer system.</title>
        <authorList>
            <person name="Anantharaman K."/>
            <person name="Brown C.T."/>
            <person name="Hug L.A."/>
            <person name="Sharon I."/>
            <person name="Castelle C.J."/>
            <person name="Probst A.J."/>
            <person name="Thomas B.C."/>
            <person name="Singh A."/>
            <person name="Wilkins M.J."/>
            <person name="Karaoz U."/>
            <person name="Brodie E.L."/>
            <person name="Williams K.H."/>
            <person name="Hubbard S.S."/>
            <person name="Banfield J.F."/>
        </authorList>
    </citation>
    <scope>NUCLEOTIDE SEQUENCE [LARGE SCALE GENOMIC DNA]</scope>
</reference>
<dbReference type="AlphaFoldDB" id="A0A1F7JIU9"/>
<dbReference type="EMBL" id="MGAV01000002">
    <property type="protein sequence ID" value="OGK55533.1"/>
    <property type="molecule type" value="Genomic_DNA"/>
</dbReference>
<evidence type="ECO:0000256" key="9">
    <source>
        <dbReference type="ARBA" id="ARBA00023163"/>
    </source>
</evidence>
<dbReference type="SUPFAM" id="SSF51306">
    <property type="entry name" value="LexA/Signal peptidase"/>
    <property type="match status" value="1"/>
</dbReference>
<dbReference type="InterPro" id="IPR050077">
    <property type="entry name" value="LexA_repressor"/>
</dbReference>
<dbReference type="Gene3D" id="1.10.10.10">
    <property type="entry name" value="Winged helix-like DNA-binding domain superfamily/Winged helix DNA-binding domain"/>
    <property type="match status" value="1"/>
</dbReference>
<keyword evidence="5 12" id="KW-0378">Hydrolase</keyword>
<keyword evidence="8" id="KW-0238">DNA-binding</keyword>
<dbReference type="InterPro" id="IPR006200">
    <property type="entry name" value="LexA"/>
</dbReference>
<dbReference type="GO" id="GO:0004252">
    <property type="term" value="F:serine-type endopeptidase activity"/>
    <property type="evidence" value="ECO:0007669"/>
    <property type="project" value="InterPro"/>
</dbReference>
<evidence type="ECO:0000256" key="10">
    <source>
        <dbReference type="ARBA" id="ARBA00023204"/>
    </source>
</evidence>
<evidence type="ECO:0000256" key="6">
    <source>
        <dbReference type="ARBA" id="ARBA00022813"/>
    </source>
</evidence>
<dbReference type="InterPro" id="IPR006197">
    <property type="entry name" value="Peptidase_S24_LexA"/>
</dbReference>
<evidence type="ECO:0000256" key="8">
    <source>
        <dbReference type="ARBA" id="ARBA00023125"/>
    </source>
</evidence>
<sequence>MEDQLKKIRKFFRIHRRLPTYQELANLFNFASKNAAYKLAQKLIDAGFLEKDETGKLIPKKLFAPLPNSGFVQAGFPSPAEEELIDTISFDEYLIDKPESTFILRVSGDSMIDAGIHPGDIVLIEKGRTPKDGDVVIASVDGEWTLKYYHKEQNKIVLVPANKKYQKIYPKNSLEIGGIVISVVRKYN</sequence>
<dbReference type="PANTHER" id="PTHR33516:SF2">
    <property type="entry name" value="LEXA REPRESSOR-RELATED"/>
    <property type="match status" value="1"/>
</dbReference>
<keyword evidence="7" id="KW-0805">Transcription regulation</keyword>
<protein>
    <submittedName>
        <fullName evidence="14">Repressor LexA</fullName>
    </submittedName>
</protein>
<dbReference type="InterPro" id="IPR015927">
    <property type="entry name" value="Peptidase_S24_S26A/B/C"/>
</dbReference>
<gene>
    <name evidence="14" type="ORF">A3H78_05205</name>
</gene>
<dbReference type="GO" id="GO:0003677">
    <property type="term" value="F:DNA binding"/>
    <property type="evidence" value="ECO:0007669"/>
    <property type="project" value="UniProtKB-KW"/>
</dbReference>
<organism evidence="14 15">
    <name type="scientific">Candidatus Roizmanbacteria bacterium RIFCSPLOWO2_02_FULL_36_11</name>
    <dbReference type="NCBI Taxonomy" id="1802071"/>
    <lineage>
        <taxon>Bacteria</taxon>
        <taxon>Candidatus Roizmaniibacteriota</taxon>
    </lineage>
</organism>
<evidence type="ECO:0000256" key="7">
    <source>
        <dbReference type="ARBA" id="ARBA00023015"/>
    </source>
</evidence>
<keyword evidence="4" id="KW-0227">DNA damage</keyword>
<dbReference type="Gene3D" id="2.10.109.10">
    <property type="entry name" value="Umud Fragment, subunit A"/>
    <property type="match status" value="1"/>
</dbReference>
<keyword evidence="2" id="KW-0678">Repressor</keyword>
<dbReference type="SUPFAM" id="SSF46785">
    <property type="entry name" value="Winged helix' DNA-binding domain"/>
    <property type="match status" value="1"/>
</dbReference>
<dbReference type="GO" id="GO:0045892">
    <property type="term" value="P:negative regulation of DNA-templated transcription"/>
    <property type="evidence" value="ECO:0007669"/>
    <property type="project" value="InterPro"/>
</dbReference>
<dbReference type="Proteomes" id="UP000177418">
    <property type="component" value="Unassembled WGS sequence"/>
</dbReference>
<keyword evidence="10" id="KW-0234">DNA repair</keyword>
<comment type="caution">
    <text evidence="14">The sequence shown here is derived from an EMBL/GenBank/DDBJ whole genome shotgun (WGS) entry which is preliminary data.</text>
</comment>
<proteinExistence type="inferred from homology"/>
<keyword evidence="9" id="KW-0804">Transcription</keyword>
<evidence type="ECO:0000313" key="14">
    <source>
        <dbReference type="EMBL" id="OGK55533.1"/>
    </source>
</evidence>
<dbReference type="InterPro" id="IPR036286">
    <property type="entry name" value="LexA/Signal_pep-like_sf"/>
</dbReference>
<dbReference type="GO" id="GO:0006281">
    <property type="term" value="P:DNA repair"/>
    <property type="evidence" value="ECO:0007669"/>
    <property type="project" value="UniProtKB-KW"/>
</dbReference>
<dbReference type="PANTHER" id="PTHR33516">
    <property type="entry name" value="LEXA REPRESSOR"/>
    <property type="match status" value="1"/>
</dbReference>
<evidence type="ECO:0000313" key="15">
    <source>
        <dbReference type="Proteomes" id="UP000177418"/>
    </source>
</evidence>
<comment type="similarity">
    <text evidence="1 12">Belongs to the peptidase S24 family.</text>
</comment>
<dbReference type="InterPro" id="IPR036390">
    <property type="entry name" value="WH_DNA-bd_sf"/>
</dbReference>
<feature type="domain" description="Peptidase S24/S26A/S26B/S26C" evidence="13">
    <location>
        <begin position="70"/>
        <end position="181"/>
    </location>
</feature>
<evidence type="ECO:0000256" key="11">
    <source>
        <dbReference type="ARBA" id="ARBA00023236"/>
    </source>
</evidence>
<evidence type="ECO:0000256" key="12">
    <source>
        <dbReference type="RuleBase" id="RU003991"/>
    </source>
</evidence>
<name>A0A1F7JIU9_9BACT</name>
<dbReference type="InterPro" id="IPR039418">
    <property type="entry name" value="LexA-like"/>
</dbReference>
<dbReference type="GO" id="GO:0009432">
    <property type="term" value="P:SOS response"/>
    <property type="evidence" value="ECO:0007669"/>
    <property type="project" value="UniProtKB-KW"/>
</dbReference>
<evidence type="ECO:0000256" key="4">
    <source>
        <dbReference type="ARBA" id="ARBA00022763"/>
    </source>
</evidence>
<evidence type="ECO:0000256" key="5">
    <source>
        <dbReference type="ARBA" id="ARBA00022801"/>
    </source>
</evidence>
<dbReference type="PRINTS" id="PR00726">
    <property type="entry name" value="LEXASERPTASE"/>
</dbReference>
<keyword evidence="3" id="KW-0235">DNA replication</keyword>
<keyword evidence="6 12" id="KW-0068">Autocatalytic cleavage</keyword>
<evidence type="ECO:0000256" key="3">
    <source>
        <dbReference type="ARBA" id="ARBA00022705"/>
    </source>
</evidence>
<accession>A0A1F7JIU9</accession>
<evidence type="ECO:0000259" key="13">
    <source>
        <dbReference type="Pfam" id="PF00717"/>
    </source>
</evidence>